<dbReference type="SUPFAM" id="SSF56112">
    <property type="entry name" value="Protein kinase-like (PK-like)"/>
    <property type="match status" value="1"/>
</dbReference>
<dbReference type="Proteomes" id="UP000736787">
    <property type="component" value="Unassembled WGS sequence"/>
</dbReference>
<proteinExistence type="predicted"/>
<dbReference type="InterPro" id="IPR001245">
    <property type="entry name" value="Ser-Thr/Tyr_kinase_cat_dom"/>
</dbReference>
<dbReference type="EMBL" id="RCMG01000804">
    <property type="protein sequence ID" value="KAG2846776.1"/>
    <property type="molecule type" value="Genomic_DNA"/>
</dbReference>
<dbReference type="GO" id="GO:0004674">
    <property type="term" value="F:protein serine/threonine kinase activity"/>
    <property type="evidence" value="ECO:0007669"/>
    <property type="project" value="TreeGrafter"/>
</dbReference>
<evidence type="ECO:0000313" key="9">
    <source>
        <dbReference type="EMBL" id="RAW33868.1"/>
    </source>
</evidence>
<keyword evidence="1" id="KW-0472">Membrane</keyword>
<dbReference type="PANTHER" id="PTHR44329">
    <property type="entry name" value="SERINE/THREONINE-PROTEIN KINASE TNNI3K-RELATED"/>
    <property type="match status" value="1"/>
</dbReference>
<reference evidence="9 10" key="1">
    <citation type="submission" date="2018-01" db="EMBL/GenBank/DDBJ databases">
        <title>Draft genome of the strawberry crown rot pathogen Phytophthora cactorum.</title>
        <authorList>
            <person name="Armitage A.D."/>
            <person name="Lysoe E."/>
            <person name="Nellist C.F."/>
            <person name="Harrison R.J."/>
            <person name="Brurberg M.B."/>
        </authorList>
    </citation>
    <scope>NUCLEOTIDE SEQUENCE [LARGE SCALE GENOMIC DNA]</scope>
    <source>
        <strain evidence="9 10">10300</strain>
    </source>
</reference>
<gene>
    <name evidence="9" type="ORF">PC110_g9806</name>
    <name evidence="4" type="ORF">PC113_g17909</name>
    <name evidence="5" type="ORF">PC115_g14000</name>
    <name evidence="6" type="ORF">PC117_g18616</name>
    <name evidence="7" type="ORF">PC118_g7786</name>
    <name evidence="8" type="ORF">PC129_g12877</name>
</gene>
<dbReference type="PANTHER" id="PTHR44329:SF214">
    <property type="entry name" value="PROTEIN KINASE DOMAIN-CONTAINING PROTEIN"/>
    <property type="match status" value="1"/>
</dbReference>
<name>A0A329SDZ9_9STRA</name>
<evidence type="ECO:0000313" key="7">
    <source>
        <dbReference type="EMBL" id="KAG2986457.1"/>
    </source>
</evidence>
<dbReference type="Proteomes" id="UP000774804">
    <property type="component" value="Unassembled WGS sequence"/>
</dbReference>
<evidence type="ECO:0000313" key="10">
    <source>
        <dbReference type="Proteomes" id="UP000251314"/>
    </source>
</evidence>
<dbReference type="GO" id="GO:0005524">
    <property type="term" value="F:ATP binding"/>
    <property type="evidence" value="ECO:0007669"/>
    <property type="project" value="InterPro"/>
</dbReference>
<dbReference type="OrthoDB" id="4062651at2759"/>
<evidence type="ECO:0000256" key="1">
    <source>
        <dbReference type="SAM" id="Phobius"/>
    </source>
</evidence>
<dbReference type="VEuPathDB" id="FungiDB:PC110_g9806"/>
<dbReference type="Pfam" id="PF07714">
    <property type="entry name" value="PK_Tyr_Ser-Thr"/>
    <property type="match status" value="1"/>
</dbReference>
<accession>A0A329SDZ9</accession>
<dbReference type="EMBL" id="MJFZ01000222">
    <property type="protein sequence ID" value="RAW33868.1"/>
    <property type="molecule type" value="Genomic_DNA"/>
</dbReference>
<dbReference type="Gene3D" id="3.30.200.20">
    <property type="entry name" value="Phosphorylase Kinase, domain 1"/>
    <property type="match status" value="1"/>
</dbReference>
<comment type="caution">
    <text evidence="9">The sequence shown here is derived from an EMBL/GenBank/DDBJ whole genome shotgun (WGS) entry which is preliminary data.</text>
</comment>
<dbReference type="Proteomes" id="UP000697107">
    <property type="component" value="Unassembled WGS sequence"/>
</dbReference>
<feature type="transmembrane region" description="Helical" evidence="1">
    <location>
        <begin position="264"/>
        <end position="287"/>
    </location>
</feature>
<feature type="chain" id="PRO_5040067910" description="Protein kinase domain-containing protein" evidence="2">
    <location>
        <begin position="25"/>
        <end position="681"/>
    </location>
</feature>
<evidence type="ECO:0000256" key="2">
    <source>
        <dbReference type="SAM" id="SignalP"/>
    </source>
</evidence>
<evidence type="ECO:0000313" key="4">
    <source>
        <dbReference type="EMBL" id="KAG2846776.1"/>
    </source>
</evidence>
<protein>
    <recommendedName>
        <fullName evidence="3">Protein kinase domain-containing protein</fullName>
    </recommendedName>
</protein>
<evidence type="ECO:0000313" key="8">
    <source>
        <dbReference type="EMBL" id="KAG3216259.1"/>
    </source>
</evidence>
<keyword evidence="1" id="KW-1133">Transmembrane helix</keyword>
<dbReference type="PROSITE" id="PS50011">
    <property type="entry name" value="PROTEIN_KINASE_DOM"/>
    <property type="match status" value="1"/>
</dbReference>
<dbReference type="EMBL" id="RCMI01000517">
    <property type="protein sequence ID" value="KAG2907334.1"/>
    <property type="molecule type" value="Genomic_DNA"/>
</dbReference>
<dbReference type="EMBL" id="RCMK01000761">
    <property type="protein sequence ID" value="KAG2913263.1"/>
    <property type="molecule type" value="Genomic_DNA"/>
</dbReference>
<dbReference type="Gene3D" id="1.10.510.10">
    <property type="entry name" value="Transferase(Phosphotransferase) domain 1"/>
    <property type="match status" value="1"/>
</dbReference>
<dbReference type="STRING" id="29920.A0A329SDZ9"/>
<evidence type="ECO:0000313" key="5">
    <source>
        <dbReference type="EMBL" id="KAG2907334.1"/>
    </source>
</evidence>
<dbReference type="AlphaFoldDB" id="A0A329SDZ9"/>
<evidence type="ECO:0000259" key="3">
    <source>
        <dbReference type="PROSITE" id="PS50011"/>
    </source>
</evidence>
<reference evidence="4" key="2">
    <citation type="submission" date="2018-10" db="EMBL/GenBank/DDBJ databases">
        <title>Effector identification in a new, highly contiguous assembly of the strawberry crown rot pathogen Phytophthora cactorum.</title>
        <authorList>
            <person name="Armitage A.D."/>
            <person name="Nellist C.F."/>
            <person name="Bates H."/>
            <person name="Vickerstaff R.J."/>
            <person name="Harrison R.J."/>
        </authorList>
    </citation>
    <scope>NUCLEOTIDE SEQUENCE</scope>
    <source>
        <strain evidence="4">15-7</strain>
        <strain evidence="5">4032</strain>
        <strain evidence="6">4040</strain>
        <strain evidence="7">P415</strain>
        <strain evidence="8">P421</strain>
    </source>
</reference>
<sequence>MARRRAPLSRLLLLVVLLVRVSLAENFADLTISARMKQLINTGIEAPKLKLNTTLPLAVQYLLNQNDLAWRDLGGTMQRLVLWDQGYVVTSSNKTREILVRCDLGMDDVVVSREEFESLRNCPSTLCTDPASSEIVLRGTICADSEIEKVAKCAVLVSESEATAASVDVETNLIWAEEVTNTDVPMPTVYRHSLKTFAITMQTPSIGGSCPHQLALVIPCATVQSSDNSSEWCTPRTSGVVAGLLQDLVDLQQSQSSDTGTSGVMIAIWVVTGVLTMVLCVIGIIYISHLLQKRKQSSGTRELVEKSTLDHYALTPGGGFFVGTNDSNDATDSISSELSGFEIERDTEVCKRYSNMSGRSEVDYSDALGVSEVLLLFQNDPIVHALRVPILDVNGDKMISRGRDGSPNEVLVGTLGPREVILKRLRASKRNDTRAVERLAREIRMAAMLEHPNIVNIVGIAWNSFQNLMAIWEYHRSGDLRRALHSGRKSQHWTWTRQKLQIAMGVLRGLSFLHAHSPPIIHGAIEPRHILLNPATGEPALCGLGHCAGQFLYDTRSRNAEDGSIWSSPEVHTERIFSEKSDIYSFGVVLVALDTGKLLIDVPRDDLLELLTPVCPEFIRKIAHSCLQSDPAARPTSRELLQHLEDISGTSSPWPSCEYPKHAKSRLEYDDQQNARPLFCL</sequence>
<keyword evidence="2" id="KW-0732">Signal</keyword>
<keyword evidence="10" id="KW-1185">Reference proteome</keyword>
<dbReference type="InterPro" id="IPR051681">
    <property type="entry name" value="Ser/Thr_Kinases-Pseudokinases"/>
</dbReference>
<dbReference type="Proteomes" id="UP000735874">
    <property type="component" value="Unassembled WGS sequence"/>
</dbReference>
<feature type="domain" description="Protein kinase" evidence="3">
    <location>
        <begin position="393"/>
        <end position="655"/>
    </location>
</feature>
<organism evidence="9 10">
    <name type="scientific">Phytophthora cactorum</name>
    <dbReference type="NCBI Taxonomy" id="29920"/>
    <lineage>
        <taxon>Eukaryota</taxon>
        <taxon>Sar</taxon>
        <taxon>Stramenopiles</taxon>
        <taxon>Oomycota</taxon>
        <taxon>Peronosporomycetes</taxon>
        <taxon>Peronosporales</taxon>
        <taxon>Peronosporaceae</taxon>
        <taxon>Phytophthora</taxon>
    </lineage>
</organism>
<dbReference type="EMBL" id="RCMV01000497">
    <property type="protein sequence ID" value="KAG3216259.1"/>
    <property type="molecule type" value="Genomic_DNA"/>
</dbReference>
<dbReference type="Proteomes" id="UP000251314">
    <property type="component" value="Unassembled WGS sequence"/>
</dbReference>
<keyword evidence="1" id="KW-0812">Transmembrane</keyword>
<evidence type="ECO:0000313" key="6">
    <source>
        <dbReference type="EMBL" id="KAG2913263.1"/>
    </source>
</evidence>
<dbReference type="Proteomes" id="UP000760860">
    <property type="component" value="Unassembled WGS sequence"/>
</dbReference>
<dbReference type="EMBL" id="RCML01000191">
    <property type="protein sequence ID" value="KAG2986457.1"/>
    <property type="molecule type" value="Genomic_DNA"/>
</dbReference>
<dbReference type="InterPro" id="IPR000719">
    <property type="entry name" value="Prot_kinase_dom"/>
</dbReference>
<dbReference type="InterPro" id="IPR011009">
    <property type="entry name" value="Kinase-like_dom_sf"/>
</dbReference>
<feature type="signal peptide" evidence="2">
    <location>
        <begin position="1"/>
        <end position="24"/>
    </location>
</feature>